<dbReference type="PANTHER" id="PTHR42850">
    <property type="entry name" value="METALLOPHOSPHOESTERASE"/>
    <property type="match status" value="1"/>
</dbReference>
<evidence type="ECO:0000313" key="3">
    <source>
        <dbReference type="EMBL" id="PWI26316.1"/>
    </source>
</evidence>
<protein>
    <submittedName>
        <fullName evidence="3">Metallophosphoesterase</fullName>
    </submittedName>
</protein>
<dbReference type="InterPro" id="IPR011152">
    <property type="entry name" value="Pesterase_MJ0912"/>
</dbReference>
<keyword evidence="4" id="KW-1185">Reference proteome</keyword>
<dbReference type="InterPro" id="IPR024654">
    <property type="entry name" value="Calcineurin-like_PHP_lpxH"/>
</dbReference>
<dbReference type="GO" id="GO:0016791">
    <property type="term" value="F:phosphatase activity"/>
    <property type="evidence" value="ECO:0007669"/>
    <property type="project" value="TreeGrafter"/>
</dbReference>
<dbReference type="SUPFAM" id="SSF56300">
    <property type="entry name" value="Metallo-dependent phosphatases"/>
    <property type="match status" value="1"/>
</dbReference>
<dbReference type="CDD" id="cd00838">
    <property type="entry name" value="MPP_superfamily"/>
    <property type="match status" value="1"/>
</dbReference>
<dbReference type="Pfam" id="PF12850">
    <property type="entry name" value="Metallophos_2"/>
    <property type="match status" value="1"/>
</dbReference>
<reference evidence="3 4" key="1">
    <citation type="submission" date="2018-05" db="EMBL/GenBank/DDBJ databases">
        <title>Kurthia sibirica genome sequence.</title>
        <authorList>
            <person name="Maclea K.S."/>
            <person name="Goen A.E."/>
        </authorList>
    </citation>
    <scope>NUCLEOTIDE SEQUENCE [LARGE SCALE GENOMIC DNA]</scope>
    <source>
        <strain evidence="3 4">ATCC 49154</strain>
    </source>
</reference>
<dbReference type="PIRSF" id="PIRSF000883">
    <property type="entry name" value="Pesterase_MJ0912"/>
    <property type="match status" value="1"/>
</dbReference>
<proteinExistence type="inferred from homology"/>
<dbReference type="EMBL" id="QFVR01000003">
    <property type="protein sequence ID" value="PWI26316.1"/>
    <property type="molecule type" value="Genomic_DNA"/>
</dbReference>
<accession>A0A2U3AP76</accession>
<comment type="similarity">
    <text evidence="1">Belongs to the metallophosphoesterase superfamily. YfcE family.</text>
</comment>
<dbReference type="PANTHER" id="PTHR42850:SF2">
    <property type="entry name" value="BLL5683 PROTEIN"/>
    <property type="match status" value="1"/>
</dbReference>
<dbReference type="InterPro" id="IPR029052">
    <property type="entry name" value="Metallo-depent_PP-like"/>
</dbReference>
<gene>
    <name evidence="3" type="ORF">DEX24_02985</name>
</gene>
<evidence type="ECO:0000259" key="2">
    <source>
        <dbReference type="Pfam" id="PF12850"/>
    </source>
</evidence>
<evidence type="ECO:0000313" key="4">
    <source>
        <dbReference type="Proteomes" id="UP000245938"/>
    </source>
</evidence>
<comment type="caution">
    <text evidence="3">The sequence shown here is derived from an EMBL/GenBank/DDBJ whole genome shotgun (WGS) entry which is preliminary data.</text>
</comment>
<dbReference type="InterPro" id="IPR050126">
    <property type="entry name" value="Ap4A_hydrolase"/>
</dbReference>
<dbReference type="Proteomes" id="UP000245938">
    <property type="component" value="Unassembled WGS sequence"/>
</dbReference>
<evidence type="ECO:0000256" key="1">
    <source>
        <dbReference type="ARBA" id="ARBA00008950"/>
    </source>
</evidence>
<dbReference type="OrthoDB" id="9813918at2"/>
<name>A0A2U3AP76_9BACL</name>
<sequence>MCNSMKIAVLYDILGNYFALEAVLKEIEHQNIDVIIVGGNIVWGPHPLEVLDLLRQCPIKKQFIRGNTERELFNSSCDVMASQGYFSEMYTWCLSKLTAQDVKWLGAMQSTFVYENILFVHASPRSDTEGIRKTTADAEISEMLKNVQQEIVVCGHTYRQFTREIGNQIVVNAGSVGLQMDSKGACWLMIDDAGIQFMETDYNFEIAAMEMMHSHCPRRQEFASHLLESSLE</sequence>
<dbReference type="AlphaFoldDB" id="A0A2U3AP76"/>
<feature type="domain" description="Calcineurin-like phosphoesterase" evidence="2">
    <location>
        <begin position="5"/>
        <end position="188"/>
    </location>
</feature>
<dbReference type="Gene3D" id="3.60.21.10">
    <property type="match status" value="1"/>
</dbReference>
<dbReference type="GO" id="GO:0005737">
    <property type="term" value="C:cytoplasm"/>
    <property type="evidence" value="ECO:0007669"/>
    <property type="project" value="TreeGrafter"/>
</dbReference>
<organism evidence="3 4">
    <name type="scientific">Kurthia sibirica</name>
    <dbReference type="NCBI Taxonomy" id="202750"/>
    <lineage>
        <taxon>Bacteria</taxon>
        <taxon>Bacillati</taxon>
        <taxon>Bacillota</taxon>
        <taxon>Bacilli</taxon>
        <taxon>Bacillales</taxon>
        <taxon>Caryophanaceae</taxon>
        <taxon>Kurthia</taxon>
    </lineage>
</organism>